<sequence length="64" mass="7015">MTLSLSSFNTSDNIEIRDCAAQAWEAGSEAENMGAPPSDVYALTDFVYTACESGTDYMFLLMNF</sequence>
<evidence type="ECO:0000313" key="1">
    <source>
        <dbReference type="EMBL" id="EMY82145.1"/>
    </source>
</evidence>
<evidence type="ECO:0000313" key="2">
    <source>
        <dbReference type="Proteomes" id="UP000012317"/>
    </source>
</evidence>
<dbReference type="EMBL" id="APLF01000003">
    <property type="protein sequence ID" value="EMY82145.1"/>
    <property type="molecule type" value="Genomic_DNA"/>
</dbReference>
<dbReference type="STRING" id="1189619.pgond44_02868"/>
<organism evidence="1 2">
    <name type="scientific">Psychroflexus gondwanensis ACAM 44</name>
    <dbReference type="NCBI Taxonomy" id="1189619"/>
    <lineage>
        <taxon>Bacteria</taxon>
        <taxon>Pseudomonadati</taxon>
        <taxon>Bacteroidota</taxon>
        <taxon>Flavobacteriia</taxon>
        <taxon>Flavobacteriales</taxon>
        <taxon>Flavobacteriaceae</taxon>
        <taxon>Psychroflexus</taxon>
    </lineage>
</organism>
<protein>
    <submittedName>
        <fullName evidence="1">Uncharacterized protein</fullName>
    </submittedName>
</protein>
<reference evidence="1 2" key="1">
    <citation type="journal article" date="2014" name="Genome Biol. Evol.">
        <title>Extensive gene acquisition in the extremely psychrophilic bacterial species Psychroflexus torquis and the link to sea-ice ecosystem specialism.</title>
        <authorList>
            <person name="Feng S."/>
            <person name="Powell S.M."/>
            <person name="Wilson R."/>
            <person name="Bowman J.P."/>
        </authorList>
    </citation>
    <scope>NUCLEOTIDE SEQUENCE [LARGE SCALE GENOMIC DNA]</scope>
    <source>
        <strain evidence="1 2">ACAM 44</strain>
    </source>
</reference>
<dbReference type="Proteomes" id="UP000012317">
    <property type="component" value="Unassembled WGS sequence"/>
</dbReference>
<name>N1WT07_9FLAO</name>
<proteinExistence type="predicted"/>
<dbReference type="AlphaFoldDB" id="N1WT07"/>
<accession>N1WT07</accession>
<comment type="caution">
    <text evidence="1">The sequence shown here is derived from an EMBL/GenBank/DDBJ whole genome shotgun (WGS) entry which is preliminary data.</text>
</comment>
<keyword evidence="2" id="KW-1185">Reference proteome</keyword>
<dbReference type="RefSeq" id="WP_003436419.1">
    <property type="nucleotide sequence ID" value="NZ_APLF01000003.1"/>
</dbReference>
<gene>
    <name evidence="1" type="ORF">pgond44_02868</name>
</gene>